<evidence type="ECO:0000256" key="1">
    <source>
        <dbReference type="SAM" id="MobiDB-lite"/>
    </source>
</evidence>
<feature type="compositionally biased region" description="Basic and acidic residues" evidence="1">
    <location>
        <begin position="87"/>
        <end position="96"/>
    </location>
</feature>
<feature type="region of interest" description="Disordered" evidence="1">
    <location>
        <begin position="1"/>
        <end position="243"/>
    </location>
</feature>
<feature type="compositionally biased region" description="Low complexity" evidence="1">
    <location>
        <begin position="212"/>
        <end position="243"/>
    </location>
</feature>
<accession>A0A485KI51</accession>
<dbReference type="OrthoDB" id="79843at2759"/>
<sequence length="395" mass="41872">MKSFDLSDSVEDMSATKKTRGSKSPATSAKGTPKKSPAKAAVATNGKSNGAKKVSKNSSTSSLPTGRAKRSRVPTNFYHAQSAAELLEARHQKEETVDLASDDEDDEDDAADEDHEQEKEGDDEDEEEQDEDDEDDDDDVVEVIEGPASKRQRTSARTSGFRVTEPARQPAKKEAPKKKEVPAKKAAAPAPAKSSPIPAKKVVVPKLKDKVAAPAAKPAAPAKKESTSSVKPPAPTKKAVAPLTASLNGAATSAAVRRPAPGLSDAALNANTKQSKILTSQIKELTNAINSGMMLVSTLWEQYQEIMQKDIELREATLKVMEAAQAAADQQEEDEEEQIEAPAAASRNGLKALAVADEGVLEEDNDATADEDGEIAAATKGAEEEEKEDANPVLL</sequence>
<feature type="compositionally biased region" description="Low complexity" evidence="1">
    <location>
        <begin position="184"/>
        <end position="205"/>
    </location>
</feature>
<organism evidence="3 4">
    <name type="scientific">Aphanomyces stellatus</name>
    <dbReference type="NCBI Taxonomy" id="120398"/>
    <lineage>
        <taxon>Eukaryota</taxon>
        <taxon>Sar</taxon>
        <taxon>Stramenopiles</taxon>
        <taxon>Oomycota</taxon>
        <taxon>Saprolegniomycetes</taxon>
        <taxon>Saprolegniales</taxon>
        <taxon>Verrucalvaceae</taxon>
        <taxon>Aphanomyces</taxon>
    </lineage>
</organism>
<feature type="compositionally biased region" description="Basic and acidic residues" evidence="1">
    <location>
        <begin position="171"/>
        <end position="183"/>
    </location>
</feature>
<dbReference type="EMBL" id="CAADRA010003884">
    <property type="protein sequence ID" value="VFT84241.1"/>
    <property type="molecule type" value="Genomic_DNA"/>
</dbReference>
<dbReference type="Proteomes" id="UP000332933">
    <property type="component" value="Unassembled WGS sequence"/>
</dbReference>
<gene>
    <name evidence="3" type="primary">Aste57867_7322</name>
    <name evidence="2" type="ORF">As57867_007296</name>
    <name evidence="3" type="ORF">ASTE57867_7322</name>
</gene>
<reference evidence="3 4" key="1">
    <citation type="submission" date="2019-03" db="EMBL/GenBank/DDBJ databases">
        <authorList>
            <person name="Gaulin E."/>
            <person name="Dumas B."/>
        </authorList>
    </citation>
    <scope>NUCLEOTIDE SEQUENCE [LARGE SCALE GENOMIC DNA]</scope>
    <source>
        <strain evidence="3">CBS 568.67</strain>
    </source>
</reference>
<evidence type="ECO:0000313" key="3">
    <source>
        <dbReference type="EMBL" id="VFT84241.1"/>
    </source>
</evidence>
<proteinExistence type="predicted"/>
<dbReference type="EMBL" id="VJMH01003872">
    <property type="protein sequence ID" value="KAF0704576.1"/>
    <property type="molecule type" value="Genomic_DNA"/>
</dbReference>
<evidence type="ECO:0000313" key="4">
    <source>
        <dbReference type="Proteomes" id="UP000332933"/>
    </source>
</evidence>
<evidence type="ECO:0000313" key="2">
    <source>
        <dbReference type="EMBL" id="KAF0704576.1"/>
    </source>
</evidence>
<feature type="region of interest" description="Disordered" evidence="1">
    <location>
        <begin position="325"/>
        <end position="348"/>
    </location>
</feature>
<name>A0A485KI51_9STRA</name>
<feature type="compositionally biased region" description="Acidic residues" evidence="1">
    <location>
        <begin position="330"/>
        <end position="339"/>
    </location>
</feature>
<keyword evidence="4" id="KW-1185">Reference proteome</keyword>
<protein>
    <submittedName>
        <fullName evidence="3">Aste57867_7322 protein</fullName>
    </submittedName>
</protein>
<reference evidence="2" key="2">
    <citation type="submission" date="2019-06" db="EMBL/GenBank/DDBJ databases">
        <title>Genomics analysis of Aphanomyces spp. identifies a new class of oomycete effector associated with host adaptation.</title>
        <authorList>
            <person name="Gaulin E."/>
        </authorList>
    </citation>
    <scope>NUCLEOTIDE SEQUENCE</scope>
    <source>
        <strain evidence="2">CBS 578.67</strain>
    </source>
</reference>
<dbReference type="AlphaFoldDB" id="A0A485KI51"/>
<feature type="compositionally biased region" description="Acidic residues" evidence="1">
    <location>
        <begin position="100"/>
        <end position="142"/>
    </location>
</feature>